<dbReference type="Gene3D" id="1.10.10.10">
    <property type="entry name" value="Winged helix-like DNA-binding domain superfamily/Winged helix DNA-binding domain"/>
    <property type="match status" value="1"/>
</dbReference>
<dbReference type="SUPFAM" id="SSF53850">
    <property type="entry name" value="Periplasmic binding protein-like II"/>
    <property type="match status" value="1"/>
</dbReference>
<dbReference type="Gene3D" id="3.40.190.290">
    <property type="match status" value="1"/>
</dbReference>
<organism evidence="6 7">
    <name type="scientific">Vibrio caribbeanicus ATCC BAA-2122</name>
    <dbReference type="NCBI Taxonomy" id="796620"/>
    <lineage>
        <taxon>Bacteria</taxon>
        <taxon>Pseudomonadati</taxon>
        <taxon>Pseudomonadota</taxon>
        <taxon>Gammaproteobacteria</taxon>
        <taxon>Vibrionales</taxon>
        <taxon>Vibrionaceae</taxon>
        <taxon>Vibrio</taxon>
    </lineage>
</organism>
<evidence type="ECO:0000256" key="1">
    <source>
        <dbReference type="ARBA" id="ARBA00009437"/>
    </source>
</evidence>
<protein>
    <submittedName>
        <fullName evidence="6">Transcriptional regulator, LysR family protein</fullName>
    </submittedName>
</protein>
<evidence type="ECO:0000259" key="5">
    <source>
        <dbReference type="PROSITE" id="PS50931"/>
    </source>
</evidence>
<dbReference type="CDD" id="cd08422">
    <property type="entry name" value="PBP2_CrgA_like"/>
    <property type="match status" value="1"/>
</dbReference>
<reference evidence="6 7" key="1">
    <citation type="journal article" date="2012" name="Int. J. Syst. Evol. Microbiol.">
        <title>Vibrio caribbeanicus sp. nov., isolated from the marine sponge Scleritoderma cyanea.</title>
        <authorList>
            <person name="Hoffmann M."/>
            <person name="Monday S.R."/>
            <person name="Allard M.W."/>
            <person name="Strain E.A."/>
            <person name="Whittaker P."/>
            <person name="Naum M."/>
            <person name="McCarthy P.J."/>
            <person name="Lopez J.V."/>
            <person name="Fischer M."/>
            <person name="Brown E.W."/>
        </authorList>
    </citation>
    <scope>NUCLEOTIDE SEQUENCE [LARGE SCALE GENOMIC DNA]</scope>
    <source>
        <strain evidence="6 7">ATCC BAA-2122</strain>
    </source>
</reference>
<dbReference type="PANTHER" id="PTHR30537:SF68">
    <property type="entry name" value="TRANSCRIPTIONAL REGULATOR-RELATED"/>
    <property type="match status" value="1"/>
</dbReference>
<dbReference type="Proteomes" id="UP000002943">
    <property type="component" value="Unassembled WGS sequence"/>
</dbReference>
<dbReference type="InterPro" id="IPR036390">
    <property type="entry name" value="WH_DNA-bd_sf"/>
</dbReference>
<evidence type="ECO:0000313" key="7">
    <source>
        <dbReference type="Proteomes" id="UP000002943"/>
    </source>
</evidence>
<dbReference type="InterPro" id="IPR058163">
    <property type="entry name" value="LysR-type_TF_proteobact-type"/>
</dbReference>
<gene>
    <name evidence="6" type="ORF">VIBC2010_18154</name>
</gene>
<accession>E3BHQ5</accession>
<keyword evidence="2" id="KW-0805">Transcription regulation</keyword>
<dbReference type="SUPFAM" id="SSF46785">
    <property type="entry name" value="Winged helix' DNA-binding domain"/>
    <property type="match status" value="1"/>
</dbReference>
<dbReference type="PANTHER" id="PTHR30537">
    <property type="entry name" value="HTH-TYPE TRANSCRIPTIONAL REGULATOR"/>
    <property type="match status" value="1"/>
</dbReference>
<evidence type="ECO:0000313" key="6">
    <source>
        <dbReference type="EMBL" id="EFP97344.1"/>
    </source>
</evidence>
<proteinExistence type="inferred from homology"/>
<dbReference type="STRING" id="796620.VIBC2010_18154"/>
<keyword evidence="3" id="KW-0238">DNA-binding</keyword>
<dbReference type="InterPro" id="IPR000847">
    <property type="entry name" value="LysR_HTH_N"/>
</dbReference>
<dbReference type="PROSITE" id="PS50931">
    <property type="entry name" value="HTH_LYSR"/>
    <property type="match status" value="1"/>
</dbReference>
<dbReference type="RefSeq" id="WP_009600535.1">
    <property type="nucleotide sequence ID" value="NZ_AEIU01000059.1"/>
</dbReference>
<dbReference type="GO" id="GO:0003700">
    <property type="term" value="F:DNA-binding transcription factor activity"/>
    <property type="evidence" value="ECO:0007669"/>
    <property type="project" value="InterPro"/>
</dbReference>
<name>E3BHQ5_9VIBR</name>
<evidence type="ECO:0000256" key="4">
    <source>
        <dbReference type="ARBA" id="ARBA00023163"/>
    </source>
</evidence>
<comment type="caution">
    <text evidence="6">The sequence shown here is derived from an EMBL/GenBank/DDBJ whole genome shotgun (WGS) entry which is preliminary data.</text>
</comment>
<dbReference type="GO" id="GO:0043565">
    <property type="term" value="F:sequence-specific DNA binding"/>
    <property type="evidence" value="ECO:0007669"/>
    <property type="project" value="TreeGrafter"/>
</dbReference>
<comment type="similarity">
    <text evidence="1">Belongs to the LysR transcriptional regulatory family.</text>
</comment>
<dbReference type="eggNOG" id="COG0583">
    <property type="taxonomic scope" value="Bacteria"/>
</dbReference>
<dbReference type="GO" id="GO:0006351">
    <property type="term" value="P:DNA-templated transcription"/>
    <property type="evidence" value="ECO:0007669"/>
    <property type="project" value="TreeGrafter"/>
</dbReference>
<dbReference type="EMBL" id="AEIU01000059">
    <property type="protein sequence ID" value="EFP97344.1"/>
    <property type="molecule type" value="Genomic_DNA"/>
</dbReference>
<dbReference type="Pfam" id="PF03466">
    <property type="entry name" value="LysR_substrate"/>
    <property type="match status" value="1"/>
</dbReference>
<dbReference type="Pfam" id="PF00126">
    <property type="entry name" value="HTH_1"/>
    <property type="match status" value="1"/>
</dbReference>
<keyword evidence="7" id="KW-1185">Reference proteome</keyword>
<evidence type="ECO:0000256" key="3">
    <source>
        <dbReference type="ARBA" id="ARBA00023125"/>
    </source>
</evidence>
<dbReference type="OrthoDB" id="9786526at2"/>
<dbReference type="FunFam" id="1.10.10.10:FF:000001">
    <property type="entry name" value="LysR family transcriptional regulator"/>
    <property type="match status" value="1"/>
</dbReference>
<dbReference type="AlphaFoldDB" id="E3BHQ5"/>
<feature type="domain" description="HTH lysR-type" evidence="5">
    <location>
        <begin position="1"/>
        <end position="58"/>
    </location>
</feature>
<keyword evidence="4" id="KW-0804">Transcription</keyword>
<dbReference type="InterPro" id="IPR036388">
    <property type="entry name" value="WH-like_DNA-bd_sf"/>
</dbReference>
<sequence length="298" mass="33700">MDLNAIHILVKVVESRSFTQAAIVLDMTKSTVSRKLADLEQALGVRLITRSTRSLVLTPEGEAFYHSCQQILELLNQAEATVSENQALVKGPLKVVLPVEVGHQVLGEYIHQFLKQYPEVTMNLELTNREVDIIGEGIDLYVQIGELVDSSLVSRHLTSSKRVLVASPEYLKKFGQIRSRKDLSPPHQMIDIENNAARLPKWDFQPESGESFTLDLPCQLKVNTITACLKSCLDSLGVAVLPEFVCREHFKTGRLIHLLPEYAMPEVDVSLVYADRQLMPKRKKLLIEFLLENYHKEQ</sequence>
<evidence type="ECO:0000256" key="2">
    <source>
        <dbReference type="ARBA" id="ARBA00023015"/>
    </source>
</evidence>
<dbReference type="InterPro" id="IPR005119">
    <property type="entry name" value="LysR_subst-bd"/>
</dbReference>